<reference evidence="1" key="1">
    <citation type="submission" date="2019-03" db="EMBL/GenBank/DDBJ databases">
        <authorList>
            <person name="Mank J."/>
            <person name="Almeida P."/>
        </authorList>
    </citation>
    <scope>NUCLEOTIDE SEQUENCE</scope>
    <source>
        <strain evidence="1">78183</strain>
    </source>
</reference>
<proteinExistence type="predicted"/>
<accession>A0A6N2MTH5</accession>
<evidence type="ECO:0000313" key="1">
    <source>
        <dbReference type="EMBL" id="VFU51499.1"/>
    </source>
</evidence>
<dbReference type="EMBL" id="CAADRP010001763">
    <property type="protein sequence ID" value="VFU51499.1"/>
    <property type="molecule type" value="Genomic_DNA"/>
</dbReference>
<gene>
    <name evidence="1" type="ORF">SVIM_LOCUS348379</name>
</gene>
<protein>
    <submittedName>
        <fullName evidence="1">Uncharacterized protein</fullName>
    </submittedName>
</protein>
<name>A0A6N2MTH5_SALVM</name>
<dbReference type="AlphaFoldDB" id="A0A6N2MTH5"/>
<sequence>MPSSANSLNRNGYGVKKAHPFGVFSTGEAAVEEEKAENPSAHGAAIQPLLDSTFALLHKPTGHL</sequence>
<organism evidence="1">
    <name type="scientific">Salix viminalis</name>
    <name type="common">Common osier</name>
    <name type="synonym">Basket willow</name>
    <dbReference type="NCBI Taxonomy" id="40686"/>
    <lineage>
        <taxon>Eukaryota</taxon>
        <taxon>Viridiplantae</taxon>
        <taxon>Streptophyta</taxon>
        <taxon>Embryophyta</taxon>
        <taxon>Tracheophyta</taxon>
        <taxon>Spermatophyta</taxon>
        <taxon>Magnoliopsida</taxon>
        <taxon>eudicotyledons</taxon>
        <taxon>Gunneridae</taxon>
        <taxon>Pentapetalae</taxon>
        <taxon>rosids</taxon>
        <taxon>fabids</taxon>
        <taxon>Malpighiales</taxon>
        <taxon>Salicaceae</taxon>
        <taxon>Saliceae</taxon>
        <taxon>Salix</taxon>
    </lineage>
</organism>